<protein>
    <submittedName>
        <fullName evidence="1">Uncharacterized protein</fullName>
    </submittedName>
</protein>
<organism evidence="1 2">
    <name type="scientific">Ruthenibacterium lactatiformans</name>
    <dbReference type="NCBI Taxonomy" id="1550024"/>
    <lineage>
        <taxon>Bacteria</taxon>
        <taxon>Bacillati</taxon>
        <taxon>Bacillota</taxon>
        <taxon>Clostridia</taxon>
        <taxon>Eubacteriales</taxon>
        <taxon>Oscillospiraceae</taxon>
        <taxon>Ruthenibacterium</taxon>
    </lineage>
</organism>
<proteinExistence type="predicted"/>
<gene>
    <name evidence="1" type="ORF">FYJ76_07775</name>
</gene>
<comment type="caution">
    <text evidence="1">The sequence shown here is derived from an EMBL/GenBank/DDBJ whole genome shotgun (WGS) entry which is preliminary data.</text>
</comment>
<evidence type="ECO:0000313" key="1">
    <source>
        <dbReference type="EMBL" id="MST91844.1"/>
    </source>
</evidence>
<dbReference type="AlphaFoldDB" id="A0A6I2U6T7"/>
<reference evidence="1 2" key="1">
    <citation type="submission" date="2019-08" db="EMBL/GenBank/DDBJ databases">
        <title>In-depth cultivation of the pig gut microbiome towards novel bacterial diversity and tailored functional studies.</title>
        <authorList>
            <person name="Wylensek D."/>
            <person name="Hitch T.C.A."/>
            <person name="Clavel T."/>
        </authorList>
    </citation>
    <scope>NUCLEOTIDE SEQUENCE [LARGE SCALE GENOMIC DNA]</scope>
    <source>
        <strain evidence="1 2">WCA3-601-WT-6J</strain>
    </source>
</reference>
<sequence>MENKKIELGVFAAENRKRAADFLNKTTNKVKTALDQNDDGELNLKDASIIAETLNASVKGTVAVIKDIAQTKNRELELKTLQPIFAENLDGADFLLPKLVRITEMDKRRAESEVCKGSVGYFSKEKDLKVVNIFRDKIGTFGLTFYPDTDNDIYYVDPSDRDRYIAMDDYFSYLKTARVNELQKIAQDLGAKHFRVTFKEQKTTFSKKKQKGSAKARAAGDHADIDAEHELASTAVATVEIAAELDFPGHAPMPPELHYLQREPAIQTLISLRMDKASPLTHQKYTLKLSNSSGIKESDAIKIDAALKSMKICGNTTIASEVQSEARKFFEYEIDF</sequence>
<dbReference type="RefSeq" id="WP_055079947.1">
    <property type="nucleotide sequence ID" value="NZ_CAOJUJ010000067.1"/>
</dbReference>
<dbReference type="Proteomes" id="UP000431913">
    <property type="component" value="Unassembled WGS sequence"/>
</dbReference>
<dbReference type="EMBL" id="VUNJ01000006">
    <property type="protein sequence ID" value="MST91844.1"/>
    <property type="molecule type" value="Genomic_DNA"/>
</dbReference>
<evidence type="ECO:0000313" key="2">
    <source>
        <dbReference type="Proteomes" id="UP000431913"/>
    </source>
</evidence>
<name>A0A6I2U6T7_9FIRM</name>
<accession>A0A6I2U6T7</accession>